<keyword evidence="4" id="KW-0862">Zinc</keyword>
<reference evidence="9" key="1">
    <citation type="submission" date="2025-08" db="UniProtKB">
        <authorList>
            <consortium name="RefSeq"/>
        </authorList>
    </citation>
    <scope>IDENTIFICATION</scope>
    <source>
        <tissue evidence="9">Testes</tissue>
    </source>
</reference>
<protein>
    <submittedName>
        <fullName evidence="9">Zinc finger protein ZFAT-like</fullName>
    </submittedName>
</protein>
<dbReference type="Pfam" id="PF00096">
    <property type="entry name" value="zf-C2H2"/>
    <property type="match status" value="3"/>
</dbReference>
<feature type="domain" description="C2H2-type" evidence="7">
    <location>
        <begin position="425"/>
        <end position="453"/>
    </location>
</feature>
<accession>A0ABM0N0R9</accession>
<feature type="domain" description="C2H2-type" evidence="7">
    <location>
        <begin position="371"/>
        <end position="398"/>
    </location>
</feature>
<dbReference type="InterPro" id="IPR013087">
    <property type="entry name" value="Znf_C2H2_type"/>
</dbReference>
<dbReference type="PANTHER" id="PTHR24403">
    <property type="entry name" value="ZINC FINGER PROTEIN"/>
    <property type="match status" value="1"/>
</dbReference>
<gene>
    <name evidence="9" type="primary">LOC102805607</name>
</gene>
<feature type="domain" description="C2H2-type" evidence="7">
    <location>
        <begin position="530"/>
        <end position="558"/>
    </location>
</feature>
<feature type="compositionally biased region" description="Basic and acidic residues" evidence="6">
    <location>
        <begin position="158"/>
        <end position="187"/>
    </location>
</feature>
<dbReference type="InterPro" id="IPR036236">
    <property type="entry name" value="Znf_C2H2_sf"/>
</dbReference>
<dbReference type="Gene3D" id="3.30.160.60">
    <property type="entry name" value="Classic Zinc Finger"/>
    <property type="match status" value="5"/>
</dbReference>
<evidence type="ECO:0000256" key="2">
    <source>
        <dbReference type="ARBA" id="ARBA00022737"/>
    </source>
</evidence>
<keyword evidence="2" id="KW-0677">Repeat</keyword>
<dbReference type="InterPro" id="IPR050688">
    <property type="entry name" value="Zinc_finger/UBP_domain"/>
</dbReference>
<evidence type="ECO:0000259" key="7">
    <source>
        <dbReference type="PROSITE" id="PS50157"/>
    </source>
</evidence>
<feature type="domain" description="C2H2-type" evidence="7">
    <location>
        <begin position="343"/>
        <end position="370"/>
    </location>
</feature>
<evidence type="ECO:0000256" key="3">
    <source>
        <dbReference type="ARBA" id="ARBA00022771"/>
    </source>
</evidence>
<sequence length="643" mass="73135">MDTFTCGNCQLLFTDIELFMTHKKSDCSSENATNASLPPVLPETTSDIAPAADSIITPLPIVTVPPLVQPQVDTSQPVTDAIIFVCKHCNLFSTVKEELIEHVKDEHQVIEDDVDSSISSLQPLPGSMPPPTAKLRPAVQKIVTVPFGRRRGRPRKVPKTEEQLKEEARLKNEAQERAAEAKKKEEEMMQQGDGFACSTCKRKFTRLRQMKSHRCVVDVFDDEPPTKRMRGRPGLGTSDGYENSDDTSCTQLNLSVSSGATQPSLTVFDGSNQAGMDVPQEYPDGNSLEENAEDEKKDKRSRMSYLEKYVVGEITEHCIQQTINQGAAIPHRSNTTNPVLRVFTCPHCNKLFKYRHALAVHILIHKDIKPFKCNRCNYASNSSGNLNVHMRKHTGEKFRCSKCDFTCINKGHLKVHMAKHGTDRYECELCGKKVHHPTELVKHIKYKHDIDRDNKAKEYFERKKMESRSGRRALLYQCNICERKFKTKRDHDMHLYLHTNEKPYKCELCEYSTARKPYMKVHVKKHRIVYKCCFCNESFISSHRLSVHLQESHGDLQDFDINDVYNKSVNCSLYLVEPGGKNITADEASALAILQQENIDTSEDNLDFTAMFSKGSISNIQTELEEKNDISRSEMKNPLQVLC</sequence>
<dbReference type="PANTHER" id="PTHR24403:SF67">
    <property type="entry name" value="FI01116P-RELATED"/>
    <property type="match status" value="1"/>
</dbReference>
<evidence type="ECO:0000256" key="6">
    <source>
        <dbReference type="SAM" id="MobiDB-lite"/>
    </source>
</evidence>
<keyword evidence="3 5" id="KW-0863">Zinc-finger</keyword>
<dbReference type="Proteomes" id="UP000694865">
    <property type="component" value="Unplaced"/>
</dbReference>
<proteinExistence type="predicted"/>
<dbReference type="GeneID" id="102805607"/>
<feature type="domain" description="C2H2-type" evidence="7">
    <location>
        <begin position="195"/>
        <end position="225"/>
    </location>
</feature>
<feature type="region of interest" description="Disordered" evidence="6">
    <location>
        <begin position="223"/>
        <end position="246"/>
    </location>
</feature>
<feature type="region of interest" description="Disordered" evidence="6">
    <location>
        <begin position="150"/>
        <end position="187"/>
    </location>
</feature>
<keyword evidence="1" id="KW-0479">Metal-binding</keyword>
<evidence type="ECO:0000256" key="4">
    <source>
        <dbReference type="ARBA" id="ARBA00022833"/>
    </source>
</evidence>
<dbReference type="PROSITE" id="PS00028">
    <property type="entry name" value="ZINC_FINGER_C2H2_1"/>
    <property type="match status" value="4"/>
</dbReference>
<dbReference type="RefSeq" id="XP_006825860.1">
    <property type="nucleotide sequence ID" value="XM_006825797.1"/>
</dbReference>
<keyword evidence="8" id="KW-1185">Reference proteome</keyword>
<evidence type="ECO:0000313" key="8">
    <source>
        <dbReference type="Proteomes" id="UP000694865"/>
    </source>
</evidence>
<dbReference type="SUPFAM" id="SSF57667">
    <property type="entry name" value="beta-beta-alpha zinc fingers"/>
    <property type="match status" value="3"/>
</dbReference>
<evidence type="ECO:0000313" key="9">
    <source>
        <dbReference type="RefSeq" id="XP_006825860.1"/>
    </source>
</evidence>
<feature type="region of interest" description="Disordered" evidence="6">
    <location>
        <begin position="269"/>
        <end position="300"/>
    </location>
</feature>
<evidence type="ECO:0000256" key="5">
    <source>
        <dbReference type="PROSITE-ProRule" id="PRU00042"/>
    </source>
</evidence>
<name>A0ABM0N0R9_SACKO</name>
<feature type="domain" description="C2H2-type" evidence="7">
    <location>
        <begin position="476"/>
        <end position="503"/>
    </location>
</feature>
<organism evidence="8 9">
    <name type="scientific">Saccoglossus kowalevskii</name>
    <name type="common">Acorn worm</name>
    <dbReference type="NCBI Taxonomy" id="10224"/>
    <lineage>
        <taxon>Eukaryota</taxon>
        <taxon>Metazoa</taxon>
        <taxon>Hemichordata</taxon>
        <taxon>Enteropneusta</taxon>
        <taxon>Harrimaniidae</taxon>
        <taxon>Saccoglossus</taxon>
    </lineage>
</organism>
<evidence type="ECO:0000256" key="1">
    <source>
        <dbReference type="ARBA" id="ARBA00022723"/>
    </source>
</evidence>
<dbReference type="SMART" id="SM00355">
    <property type="entry name" value="ZnF_C2H2"/>
    <property type="match status" value="10"/>
</dbReference>
<dbReference type="PROSITE" id="PS50157">
    <property type="entry name" value="ZINC_FINGER_C2H2_2"/>
    <property type="match status" value="6"/>
</dbReference>